<evidence type="ECO:0000256" key="9">
    <source>
        <dbReference type="ARBA" id="ARBA00023239"/>
    </source>
</evidence>
<dbReference type="NCBIfam" id="TIGR00674">
    <property type="entry name" value="dapA"/>
    <property type="match status" value="1"/>
</dbReference>
<dbReference type="SMART" id="SM01130">
    <property type="entry name" value="DHDPS"/>
    <property type="match status" value="1"/>
</dbReference>
<dbReference type="PANTHER" id="PTHR12128:SF66">
    <property type="entry name" value="4-HYDROXY-2-OXOGLUTARATE ALDOLASE, MITOCHONDRIAL"/>
    <property type="match status" value="1"/>
</dbReference>
<dbReference type="CDD" id="cd00408">
    <property type="entry name" value="DHDPS-like"/>
    <property type="match status" value="1"/>
</dbReference>
<keyword evidence="7" id="KW-0220">Diaminopimelate biosynthesis</keyword>
<evidence type="ECO:0000256" key="1">
    <source>
        <dbReference type="ARBA" id="ARBA00003294"/>
    </source>
</evidence>
<keyword evidence="10" id="KW-0704">Schiff base</keyword>
<dbReference type="Proteomes" id="UP000715441">
    <property type="component" value="Unassembled WGS sequence"/>
</dbReference>
<gene>
    <name evidence="14" type="primary">dapA</name>
    <name evidence="14" type="ORF">HFP15_33055</name>
</gene>
<evidence type="ECO:0000256" key="4">
    <source>
        <dbReference type="ARBA" id="ARBA00012086"/>
    </source>
</evidence>
<evidence type="ECO:0000256" key="8">
    <source>
        <dbReference type="ARBA" id="ARBA00023154"/>
    </source>
</evidence>
<keyword evidence="6" id="KW-0028">Amino-acid biosynthesis</keyword>
<proteinExistence type="inferred from homology"/>
<name>A0ABX1JD38_9PSEU</name>
<comment type="pathway">
    <text evidence="2">Amino-acid biosynthesis; L-lysine biosynthesis via DAP pathway; (S)-tetrahydrodipicolinate from L-aspartate: step 3/4.</text>
</comment>
<dbReference type="PRINTS" id="PR00146">
    <property type="entry name" value="DHPICSNTHASE"/>
</dbReference>
<keyword evidence="9 13" id="KW-0456">Lyase</keyword>
<keyword evidence="15" id="KW-1185">Reference proteome</keyword>
<evidence type="ECO:0000313" key="15">
    <source>
        <dbReference type="Proteomes" id="UP000715441"/>
    </source>
</evidence>
<dbReference type="EC" id="4.3.3.7" evidence="4 12"/>
<dbReference type="PROSITE" id="PS00666">
    <property type="entry name" value="DHDPS_2"/>
    <property type="match status" value="1"/>
</dbReference>
<evidence type="ECO:0000256" key="12">
    <source>
        <dbReference type="NCBIfam" id="TIGR00674"/>
    </source>
</evidence>
<reference evidence="14 15" key="1">
    <citation type="submission" date="2020-04" db="EMBL/GenBank/DDBJ databases">
        <title>Novel species.</title>
        <authorList>
            <person name="Teo W.F.A."/>
            <person name="Lipun K."/>
            <person name="Srisuk N."/>
            <person name="Duangmal K."/>
        </authorList>
    </citation>
    <scope>NUCLEOTIDE SEQUENCE [LARGE SCALE GENOMIC DNA]</scope>
    <source>
        <strain evidence="14 15">K13G38</strain>
    </source>
</reference>
<dbReference type="RefSeq" id="WP_168520823.1">
    <property type="nucleotide sequence ID" value="NZ_JAAXLS010000040.1"/>
</dbReference>
<organism evidence="14 15">
    <name type="scientific">Amycolatopsis acididurans</name>
    <dbReference type="NCBI Taxonomy" id="2724524"/>
    <lineage>
        <taxon>Bacteria</taxon>
        <taxon>Bacillati</taxon>
        <taxon>Actinomycetota</taxon>
        <taxon>Actinomycetes</taxon>
        <taxon>Pseudonocardiales</taxon>
        <taxon>Pseudonocardiaceae</taxon>
        <taxon>Amycolatopsis</taxon>
    </lineage>
</organism>
<evidence type="ECO:0000256" key="3">
    <source>
        <dbReference type="ARBA" id="ARBA00007592"/>
    </source>
</evidence>
<dbReference type="InterPro" id="IPR020625">
    <property type="entry name" value="Schiff_base-form_aldolases_AS"/>
</dbReference>
<dbReference type="SUPFAM" id="SSF51569">
    <property type="entry name" value="Aldolase"/>
    <property type="match status" value="1"/>
</dbReference>
<dbReference type="InterPro" id="IPR002220">
    <property type="entry name" value="DapA-like"/>
</dbReference>
<sequence>MSSKPEWGGVLSVLVTPFREDASVDIPSFRRNIDKAIEDRATGIVVAGSTGEFYSLSDAERLELFSVATGQAGGRVPVIGCVNSTSTATSATVELADEARTTGLDGVMLLPPLYVRPTWPEALRFFQDVTAACDLPILAYNNPSRTGIDLTVDMIEELAAKTGVVAVKDSSGDVTKMGQLARRVGDRVRLLVGLDTLMLPCLAQGAHGIVSVVHQALPELINALYEHTRAGRTAEAAVLQAGLSEFCELLYKRGTNPFSALKLAMNHRGYGGGHSRLPILPPEGGIRGEIETLAGTLAEAGCVNS</sequence>
<dbReference type="Gene3D" id="3.20.20.70">
    <property type="entry name" value="Aldolase class I"/>
    <property type="match status" value="1"/>
</dbReference>
<accession>A0ABX1JD38</accession>
<dbReference type="PIRSF" id="PIRSF001365">
    <property type="entry name" value="DHDPS"/>
    <property type="match status" value="1"/>
</dbReference>
<dbReference type="PROSITE" id="PS00665">
    <property type="entry name" value="DHDPS_1"/>
    <property type="match status" value="1"/>
</dbReference>
<comment type="catalytic activity">
    <reaction evidence="11">
        <text>L-aspartate 4-semialdehyde + pyruvate = (2S,4S)-4-hydroxy-2,3,4,5-tetrahydrodipicolinate + H2O + H(+)</text>
        <dbReference type="Rhea" id="RHEA:34171"/>
        <dbReference type="ChEBI" id="CHEBI:15361"/>
        <dbReference type="ChEBI" id="CHEBI:15377"/>
        <dbReference type="ChEBI" id="CHEBI:15378"/>
        <dbReference type="ChEBI" id="CHEBI:67139"/>
        <dbReference type="ChEBI" id="CHEBI:537519"/>
        <dbReference type="EC" id="4.3.3.7"/>
    </reaction>
</comment>
<dbReference type="PANTHER" id="PTHR12128">
    <property type="entry name" value="DIHYDRODIPICOLINATE SYNTHASE"/>
    <property type="match status" value="1"/>
</dbReference>
<keyword evidence="8" id="KW-0457">Lysine biosynthesis</keyword>
<keyword evidence="5" id="KW-0963">Cytoplasm</keyword>
<dbReference type="InterPro" id="IPR020624">
    <property type="entry name" value="Schiff_base-form_aldolases_CS"/>
</dbReference>
<evidence type="ECO:0000256" key="10">
    <source>
        <dbReference type="ARBA" id="ARBA00023270"/>
    </source>
</evidence>
<evidence type="ECO:0000256" key="2">
    <source>
        <dbReference type="ARBA" id="ARBA00005120"/>
    </source>
</evidence>
<comment type="similarity">
    <text evidence="3 13">Belongs to the DapA family.</text>
</comment>
<evidence type="ECO:0000256" key="11">
    <source>
        <dbReference type="ARBA" id="ARBA00047836"/>
    </source>
</evidence>
<evidence type="ECO:0000256" key="5">
    <source>
        <dbReference type="ARBA" id="ARBA00022490"/>
    </source>
</evidence>
<comment type="function">
    <text evidence="1">Catalyzes the condensation of (S)-aspartate-beta-semialdehyde [(S)-ASA] and pyruvate to 4-hydroxy-tetrahydrodipicolinate (HTPA).</text>
</comment>
<evidence type="ECO:0000313" key="14">
    <source>
        <dbReference type="EMBL" id="NKQ57702.1"/>
    </source>
</evidence>
<evidence type="ECO:0000256" key="13">
    <source>
        <dbReference type="PIRNR" id="PIRNR001365"/>
    </source>
</evidence>
<dbReference type="EMBL" id="JAAXLS010000040">
    <property type="protein sequence ID" value="NKQ57702.1"/>
    <property type="molecule type" value="Genomic_DNA"/>
</dbReference>
<dbReference type="InterPro" id="IPR005263">
    <property type="entry name" value="DapA"/>
</dbReference>
<dbReference type="Pfam" id="PF00701">
    <property type="entry name" value="DHDPS"/>
    <property type="match status" value="1"/>
</dbReference>
<comment type="caution">
    <text evidence="14">The sequence shown here is derived from an EMBL/GenBank/DDBJ whole genome shotgun (WGS) entry which is preliminary data.</text>
</comment>
<evidence type="ECO:0000256" key="6">
    <source>
        <dbReference type="ARBA" id="ARBA00022605"/>
    </source>
</evidence>
<dbReference type="InterPro" id="IPR013785">
    <property type="entry name" value="Aldolase_TIM"/>
</dbReference>
<protein>
    <recommendedName>
        <fullName evidence="4 12">4-hydroxy-tetrahydrodipicolinate synthase</fullName>
        <ecNumber evidence="4 12">4.3.3.7</ecNumber>
    </recommendedName>
</protein>
<dbReference type="GO" id="GO:0008840">
    <property type="term" value="F:4-hydroxy-tetrahydrodipicolinate synthase activity"/>
    <property type="evidence" value="ECO:0007669"/>
    <property type="project" value="UniProtKB-EC"/>
</dbReference>
<evidence type="ECO:0000256" key="7">
    <source>
        <dbReference type="ARBA" id="ARBA00022915"/>
    </source>
</evidence>